<feature type="compositionally biased region" description="Low complexity" evidence="1">
    <location>
        <begin position="306"/>
        <end position="319"/>
    </location>
</feature>
<accession>A0ABQ5CR31</accession>
<evidence type="ECO:0000256" key="1">
    <source>
        <dbReference type="SAM" id="MobiDB-lite"/>
    </source>
</evidence>
<evidence type="ECO:0000313" key="3">
    <source>
        <dbReference type="Proteomes" id="UP001151760"/>
    </source>
</evidence>
<name>A0ABQ5CR31_9ASTR</name>
<feature type="region of interest" description="Disordered" evidence="1">
    <location>
        <begin position="306"/>
        <end position="330"/>
    </location>
</feature>
<reference evidence="2" key="1">
    <citation type="journal article" date="2022" name="Int. J. Mol. Sci.">
        <title>Draft Genome of Tanacetum Coccineum: Genomic Comparison of Closely Related Tanacetum-Family Plants.</title>
        <authorList>
            <person name="Yamashiro T."/>
            <person name="Shiraishi A."/>
            <person name="Nakayama K."/>
            <person name="Satake H."/>
        </authorList>
    </citation>
    <scope>NUCLEOTIDE SEQUENCE</scope>
</reference>
<proteinExistence type="predicted"/>
<keyword evidence="3" id="KW-1185">Reference proteome</keyword>
<sequence>MLGMMKPDYKRTKAYIPKIHHQRSTPNNVKSSFKTLRNRFIHKGRHIESSFTFGNDIVDQFKSIQFDCLLTLNGHICPCFIIKFYHKFQLIRNVHDMSLSIGFTIRDREFIMSLENSGQVLQIPYKGTCVFSKDCSLEHLNTTHEKHASYQTNLPNIRDVIQNICIPSSHQSCSNPTIILRDNLPPNIKDWELIVRENVICVDTHKSSIDACSAIMLHHLKNSQNYNLAYFTAHKIESIKNRVNCPLPYGLLITRLYQFVLAKHPRLFRPHHTLQFLLHYRMMSSINRKNERKRNKSKEVKIDIPYSPSSVESSNQSSPLLGYWPSVDKL</sequence>
<dbReference type="Proteomes" id="UP001151760">
    <property type="component" value="Unassembled WGS sequence"/>
</dbReference>
<evidence type="ECO:0000313" key="2">
    <source>
        <dbReference type="EMBL" id="GJT29531.1"/>
    </source>
</evidence>
<protein>
    <submittedName>
        <fullName evidence="2">Uncharacterized protein</fullName>
    </submittedName>
</protein>
<dbReference type="EMBL" id="BQNB010014550">
    <property type="protein sequence ID" value="GJT29531.1"/>
    <property type="molecule type" value="Genomic_DNA"/>
</dbReference>
<reference evidence="2" key="2">
    <citation type="submission" date="2022-01" db="EMBL/GenBank/DDBJ databases">
        <authorList>
            <person name="Yamashiro T."/>
            <person name="Shiraishi A."/>
            <person name="Satake H."/>
            <person name="Nakayama K."/>
        </authorList>
    </citation>
    <scope>NUCLEOTIDE SEQUENCE</scope>
</reference>
<comment type="caution">
    <text evidence="2">The sequence shown here is derived from an EMBL/GenBank/DDBJ whole genome shotgun (WGS) entry which is preliminary data.</text>
</comment>
<organism evidence="2 3">
    <name type="scientific">Tanacetum coccineum</name>
    <dbReference type="NCBI Taxonomy" id="301880"/>
    <lineage>
        <taxon>Eukaryota</taxon>
        <taxon>Viridiplantae</taxon>
        <taxon>Streptophyta</taxon>
        <taxon>Embryophyta</taxon>
        <taxon>Tracheophyta</taxon>
        <taxon>Spermatophyta</taxon>
        <taxon>Magnoliopsida</taxon>
        <taxon>eudicotyledons</taxon>
        <taxon>Gunneridae</taxon>
        <taxon>Pentapetalae</taxon>
        <taxon>asterids</taxon>
        <taxon>campanulids</taxon>
        <taxon>Asterales</taxon>
        <taxon>Asteraceae</taxon>
        <taxon>Asteroideae</taxon>
        <taxon>Anthemideae</taxon>
        <taxon>Anthemidinae</taxon>
        <taxon>Tanacetum</taxon>
    </lineage>
</organism>
<gene>
    <name evidence="2" type="ORF">Tco_0909806</name>
</gene>